<sequence length="326" mass="35337">MTKIIPLAEVTDAVRGGVISIGNFDGVHRGHAALIGKAREMADRVAGPVVGVVLDPHPAAILRPDRVPPKLTWIERRAELLSQINTDFLVVVPTNQAFLNLSAADFFESLVKKTLAAKGIVEGPNFFFGRGREGNIETLQTLCDQSEIDLVVADSSIDSDAMISSTRIRQQLEAGNIEAAVHMLGHPHQIRGRVVRGDGRGTGIGFPTANLSEIDVLVPAAGVYGGYAIHDGHRYRAAIHIGPNPTFNDRSDRKVEVHVMDYTGDLYDQMLLVDFVSRVRDIARFDSVEALVAQLQLDIASVQSSLGQSSLGKIETAKSENNTNFK</sequence>
<evidence type="ECO:0000256" key="1">
    <source>
        <dbReference type="ARBA" id="ARBA00002121"/>
    </source>
</evidence>
<feature type="domain" description="Riboflavin kinase" evidence="16">
    <location>
        <begin position="183"/>
        <end position="307"/>
    </location>
</feature>
<evidence type="ECO:0000256" key="5">
    <source>
        <dbReference type="ARBA" id="ARBA00022643"/>
    </source>
</evidence>
<dbReference type="Pfam" id="PF01687">
    <property type="entry name" value="Flavokinase"/>
    <property type="match status" value="1"/>
</dbReference>
<dbReference type="SUPFAM" id="SSF82114">
    <property type="entry name" value="Riboflavin kinase-like"/>
    <property type="match status" value="1"/>
</dbReference>
<evidence type="ECO:0000256" key="12">
    <source>
        <dbReference type="ARBA" id="ARBA00023268"/>
    </source>
</evidence>
<evidence type="ECO:0000256" key="7">
    <source>
        <dbReference type="ARBA" id="ARBA00022695"/>
    </source>
</evidence>
<protein>
    <recommendedName>
        <fullName evidence="15">Riboflavin biosynthesis protein</fullName>
    </recommendedName>
    <domain>
        <recommendedName>
            <fullName evidence="15">Riboflavin kinase</fullName>
            <ecNumber evidence="15">2.7.1.26</ecNumber>
        </recommendedName>
        <alternativeName>
            <fullName evidence="15">Flavokinase</fullName>
        </alternativeName>
    </domain>
    <domain>
        <recommendedName>
            <fullName evidence="15">FMN adenylyltransferase</fullName>
            <ecNumber evidence="15">2.7.7.2</ecNumber>
        </recommendedName>
        <alternativeName>
            <fullName evidence="15">FAD pyrophosphorylase</fullName>
        </alternativeName>
        <alternativeName>
            <fullName evidence="15">FAD synthase</fullName>
        </alternativeName>
    </domain>
</protein>
<dbReference type="SMART" id="SM00904">
    <property type="entry name" value="Flavokinase"/>
    <property type="match status" value="1"/>
</dbReference>
<dbReference type="GO" id="GO:0003919">
    <property type="term" value="F:FMN adenylyltransferase activity"/>
    <property type="evidence" value="ECO:0007669"/>
    <property type="project" value="UniProtKB-UniRule"/>
</dbReference>
<dbReference type="RefSeq" id="WP_008696734.1">
    <property type="nucleotide sequence ID" value="NZ_ANOG01000419.1"/>
</dbReference>
<dbReference type="NCBIfam" id="TIGR00083">
    <property type="entry name" value="ribF"/>
    <property type="match status" value="1"/>
</dbReference>
<evidence type="ECO:0000256" key="15">
    <source>
        <dbReference type="PIRNR" id="PIRNR004491"/>
    </source>
</evidence>
<evidence type="ECO:0000256" key="2">
    <source>
        <dbReference type="ARBA" id="ARBA00004726"/>
    </source>
</evidence>
<keyword evidence="11 15" id="KW-0067">ATP-binding</keyword>
<comment type="similarity">
    <text evidence="15">Belongs to the ribF family.</text>
</comment>
<dbReference type="GO" id="GO:0009398">
    <property type="term" value="P:FMN biosynthetic process"/>
    <property type="evidence" value="ECO:0007669"/>
    <property type="project" value="UniProtKB-UniRule"/>
</dbReference>
<dbReference type="Proteomes" id="UP000011991">
    <property type="component" value="Unassembled WGS sequence"/>
</dbReference>
<dbReference type="UniPathway" id="UPA00276">
    <property type="reaction ID" value="UER00406"/>
</dbReference>
<dbReference type="OrthoDB" id="9803667at2"/>
<reference evidence="17 18" key="1">
    <citation type="journal article" date="2013" name="Mar. Genomics">
        <title>Expression of sulfatases in Rhodopirellula baltica and the diversity of sulfatases in the genus Rhodopirellula.</title>
        <authorList>
            <person name="Wegner C.E."/>
            <person name="Richter-Heitmann T."/>
            <person name="Klindworth A."/>
            <person name="Klockow C."/>
            <person name="Richter M."/>
            <person name="Achstetter T."/>
            <person name="Glockner F.O."/>
            <person name="Harder J."/>
        </authorList>
    </citation>
    <scope>NUCLEOTIDE SEQUENCE [LARGE SCALE GENOMIC DNA]</scope>
    <source>
        <strain evidence="17 18">SM1</strain>
    </source>
</reference>
<dbReference type="InterPro" id="IPR023465">
    <property type="entry name" value="Riboflavin_kinase_dom_sf"/>
</dbReference>
<dbReference type="InterPro" id="IPR004821">
    <property type="entry name" value="Cyt_trans-like"/>
</dbReference>
<comment type="pathway">
    <text evidence="3 15">Cofactor biosynthesis; FMN biosynthesis; FMN from riboflavin (ATP route): step 1/1.</text>
</comment>
<dbReference type="InterPro" id="IPR015865">
    <property type="entry name" value="Riboflavin_kinase_bac/euk"/>
</dbReference>
<dbReference type="Pfam" id="PF06574">
    <property type="entry name" value="FAD_syn"/>
    <property type="match status" value="1"/>
</dbReference>
<keyword evidence="4 15" id="KW-0285">Flavoprotein</keyword>
<dbReference type="UniPathway" id="UPA00277">
    <property type="reaction ID" value="UER00407"/>
</dbReference>
<keyword evidence="12" id="KW-0511">Multifunctional enzyme</keyword>
<evidence type="ECO:0000256" key="6">
    <source>
        <dbReference type="ARBA" id="ARBA00022679"/>
    </source>
</evidence>
<dbReference type="PIRSF" id="PIRSF004491">
    <property type="entry name" value="FAD_Synth"/>
    <property type="match status" value="1"/>
</dbReference>
<dbReference type="InterPro" id="IPR014729">
    <property type="entry name" value="Rossmann-like_a/b/a_fold"/>
</dbReference>
<dbReference type="EC" id="2.7.1.26" evidence="15"/>
<dbReference type="EMBL" id="ANOG01000419">
    <property type="protein sequence ID" value="EMI20135.1"/>
    <property type="molecule type" value="Genomic_DNA"/>
</dbReference>
<keyword evidence="9 15" id="KW-0418">Kinase</keyword>
<keyword evidence="18" id="KW-1185">Reference proteome</keyword>
<evidence type="ECO:0000313" key="18">
    <source>
        <dbReference type="Proteomes" id="UP000011991"/>
    </source>
</evidence>
<dbReference type="PATRIC" id="fig|1265738.3.peg.2918"/>
<proteinExistence type="inferred from homology"/>
<dbReference type="NCBIfam" id="TIGR00125">
    <property type="entry name" value="cyt_tran_rel"/>
    <property type="match status" value="1"/>
</dbReference>
<evidence type="ECO:0000256" key="8">
    <source>
        <dbReference type="ARBA" id="ARBA00022741"/>
    </source>
</evidence>
<dbReference type="Gene3D" id="3.40.50.620">
    <property type="entry name" value="HUPs"/>
    <property type="match status" value="1"/>
</dbReference>
<evidence type="ECO:0000313" key="17">
    <source>
        <dbReference type="EMBL" id="EMI20135.1"/>
    </source>
</evidence>
<evidence type="ECO:0000256" key="14">
    <source>
        <dbReference type="ARBA" id="ARBA00049494"/>
    </source>
</evidence>
<comment type="catalytic activity">
    <reaction evidence="14 15">
        <text>FMN + ATP + H(+) = FAD + diphosphate</text>
        <dbReference type="Rhea" id="RHEA:17237"/>
        <dbReference type="ChEBI" id="CHEBI:15378"/>
        <dbReference type="ChEBI" id="CHEBI:30616"/>
        <dbReference type="ChEBI" id="CHEBI:33019"/>
        <dbReference type="ChEBI" id="CHEBI:57692"/>
        <dbReference type="ChEBI" id="CHEBI:58210"/>
        <dbReference type="EC" id="2.7.7.2"/>
    </reaction>
</comment>
<evidence type="ECO:0000256" key="9">
    <source>
        <dbReference type="ARBA" id="ARBA00022777"/>
    </source>
</evidence>
<keyword evidence="8 15" id="KW-0547">Nucleotide-binding</keyword>
<dbReference type="GO" id="GO:0006747">
    <property type="term" value="P:FAD biosynthetic process"/>
    <property type="evidence" value="ECO:0007669"/>
    <property type="project" value="UniProtKB-UniRule"/>
</dbReference>
<organism evidence="17 18">
    <name type="scientific">Rhodopirellula maiorica SM1</name>
    <dbReference type="NCBI Taxonomy" id="1265738"/>
    <lineage>
        <taxon>Bacteria</taxon>
        <taxon>Pseudomonadati</taxon>
        <taxon>Planctomycetota</taxon>
        <taxon>Planctomycetia</taxon>
        <taxon>Pirellulales</taxon>
        <taxon>Pirellulaceae</taxon>
        <taxon>Novipirellula</taxon>
    </lineage>
</organism>
<evidence type="ECO:0000256" key="4">
    <source>
        <dbReference type="ARBA" id="ARBA00022630"/>
    </source>
</evidence>
<dbReference type="SUPFAM" id="SSF52374">
    <property type="entry name" value="Nucleotidylyl transferase"/>
    <property type="match status" value="1"/>
</dbReference>
<evidence type="ECO:0000256" key="13">
    <source>
        <dbReference type="ARBA" id="ARBA00047880"/>
    </source>
</evidence>
<dbReference type="PANTHER" id="PTHR22749:SF6">
    <property type="entry name" value="RIBOFLAVIN KINASE"/>
    <property type="match status" value="1"/>
</dbReference>
<name>M5RLE5_9BACT</name>
<dbReference type="GO" id="GO:0005524">
    <property type="term" value="F:ATP binding"/>
    <property type="evidence" value="ECO:0007669"/>
    <property type="project" value="UniProtKB-UniRule"/>
</dbReference>
<dbReference type="CDD" id="cd02064">
    <property type="entry name" value="FAD_synthetase_N"/>
    <property type="match status" value="1"/>
</dbReference>
<keyword evidence="10 15" id="KW-0274">FAD</keyword>
<dbReference type="GO" id="GO:0008531">
    <property type="term" value="F:riboflavin kinase activity"/>
    <property type="evidence" value="ECO:0007669"/>
    <property type="project" value="UniProtKB-UniRule"/>
</dbReference>
<dbReference type="InterPro" id="IPR002606">
    <property type="entry name" value="Riboflavin_kinase_bac"/>
</dbReference>
<evidence type="ECO:0000256" key="11">
    <source>
        <dbReference type="ARBA" id="ARBA00022840"/>
    </source>
</evidence>
<dbReference type="Gene3D" id="2.40.30.30">
    <property type="entry name" value="Riboflavin kinase-like"/>
    <property type="match status" value="1"/>
</dbReference>
<keyword evidence="6 15" id="KW-0808">Transferase</keyword>
<accession>M5RLE5</accession>
<comment type="catalytic activity">
    <reaction evidence="13 15">
        <text>riboflavin + ATP = FMN + ADP + H(+)</text>
        <dbReference type="Rhea" id="RHEA:14357"/>
        <dbReference type="ChEBI" id="CHEBI:15378"/>
        <dbReference type="ChEBI" id="CHEBI:30616"/>
        <dbReference type="ChEBI" id="CHEBI:57986"/>
        <dbReference type="ChEBI" id="CHEBI:58210"/>
        <dbReference type="ChEBI" id="CHEBI:456216"/>
        <dbReference type="EC" id="2.7.1.26"/>
    </reaction>
</comment>
<evidence type="ECO:0000256" key="3">
    <source>
        <dbReference type="ARBA" id="ARBA00005201"/>
    </source>
</evidence>
<evidence type="ECO:0000259" key="16">
    <source>
        <dbReference type="SMART" id="SM00904"/>
    </source>
</evidence>
<dbReference type="PANTHER" id="PTHR22749">
    <property type="entry name" value="RIBOFLAVIN KINASE/FMN ADENYLYLTRANSFERASE"/>
    <property type="match status" value="1"/>
</dbReference>
<dbReference type="NCBIfam" id="NF004160">
    <property type="entry name" value="PRK05627.1-3"/>
    <property type="match status" value="1"/>
</dbReference>
<comment type="function">
    <text evidence="1">Catalyzes the phosphorylation of riboflavin to FMN followed by the adenylation of FMN to FAD.</text>
</comment>
<dbReference type="FunFam" id="3.40.50.620:FF:000021">
    <property type="entry name" value="Riboflavin biosynthesis protein"/>
    <property type="match status" value="1"/>
</dbReference>
<gene>
    <name evidence="17" type="ORF">RMSM_02923</name>
</gene>
<keyword evidence="5 15" id="KW-0288">FMN</keyword>
<comment type="pathway">
    <text evidence="2 15">Cofactor biosynthesis; FAD biosynthesis; FAD from FMN: step 1/1.</text>
</comment>
<comment type="caution">
    <text evidence="17">The sequence shown here is derived from an EMBL/GenBank/DDBJ whole genome shotgun (WGS) entry which is preliminary data.</text>
</comment>
<dbReference type="AlphaFoldDB" id="M5RLE5"/>
<dbReference type="GO" id="GO:0009231">
    <property type="term" value="P:riboflavin biosynthetic process"/>
    <property type="evidence" value="ECO:0007669"/>
    <property type="project" value="InterPro"/>
</dbReference>
<dbReference type="InterPro" id="IPR015864">
    <property type="entry name" value="FAD_synthase"/>
</dbReference>
<keyword evidence="7 15" id="KW-0548">Nucleotidyltransferase</keyword>
<dbReference type="InterPro" id="IPR023468">
    <property type="entry name" value="Riboflavin_kinase"/>
</dbReference>
<evidence type="ECO:0000256" key="10">
    <source>
        <dbReference type="ARBA" id="ARBA00022827"/>
    </source>
</evidence>
<dbReference type="EC" id="2.7.7.2" evidence="15"/>